<dbReference type="PRINTS" id="PR00081">
    <property type="entry name" value="GDHRDH"/>
</dbReference>
<dbReference type="EMBL" id="AGNL01012918">
    <property type="protein sequence ID" value="EJK67573.1"/>
    <property type="molecule type" value="Genomic_DNA"/>
</dbReference>
<evidence type="ECO:0000313" key="5">
    <source>
        <dbReference type="Proteomes" id="UP000266841"/>
    </source>
</evidence>
<name>K0SMM9_THAOC</name>
<evidence type="ECO:0000256" key="2">
    <source>
        <dbReference type="ARBA" id="ARBA00023002"/>
    </source>
</evidence>
<dbReference type="PRINTS" id="PR00080">
    <property type="entry name" value="SDRFAMILY"/>
</dbReference>
<dbReference type="Gene3D" id="3.40.50.720">
    <property type="entry name" value="NAD(P)-binding Rossmann-like Domain"/>
    <property type="match status" value="1"/>
</dbReference>
<dbReference type="PANTHER" id="PTHR48107">
    <property type="entry name" value="NADPH-DEPENDENT ALDEHYDE REDUCTASE-LIKE PROTEIN, CHLOROPLASTIC-RELATED"/>
    <property type="match status" value="1"/>
</dbReference>
<comment type="caution">
    <text evidence="4">The sequence shown here is derived from an EMBL/GenBank/DDBJ whole genome shotgun (WGS) entry which is preliminary data.</text>
</comment>
<dbReference type="Pfam" id="PF00106">
    <property type="entry name" value="adh_short"/>
    <property type="match status" value="1"/>
</dbReference>
<keyword evidence="2" id="KW-0560">Oxidoreductase</keyword>
<dbReference type="OMA" id="RRCHTHT"/>
<accession>K0SMM9</accession>
<keyword evidence="5" id="KW-1185">Reference proteome</keyword>
<dbReference type="Proteomes" id="UP000266841">
    <property type="component" value="Unassembled WGS sequence"/>
</dbReference>
<reference evidence="4 5" key="1">
    <citation type="journal article" date="2012" name="Genome Biol.">
        <title>Genome and low-iron response of an oceanic diatom adapted to chronic iron limitation.</title>
        <authorList>
            <person name="Lommer M."/>
            <person name="Specht M."/>
            <person name="Roy A.S."/>
            <person name="Kraemer L."/>
            <person name="Andreson R."/>
            <person name="Gutowska M.A."/>
            <person name="Wolf J."/>
            <person name="Bergner S.V."/>
            <person name="Schilhabel M.B."/>
            <person name="Klostermeier U.C."/>
            <person name="Beiko R.G."/>
            <person name="Rosenstiel P."/>
            <person name="Hippler M."/>
            <person name="Laroche J."/>
        </authorList>
    </citation>
    <scope>NUCLEOTIDE SEQUENCE [LARGE SCALE GENOMIC DNA]</scope>
    <source>
        <strain evidence="4 5">CCMP1005</strain>
    </source>
</reference>
<dbReference type="AlphaFoldDB" id="K0SMM9"/>
<sequence length="365" mass="38252">MSSSPRPGQLSGRVAIITGSSRGVGAQLARCYAREGAKVVVNYHRSKDKADAVVASIVSTGGDAVAVRGDVTVPSDMEALASAAVERYGRIDILVNNALADYKFDPTAAGASIKTARWESFEGQFAGTVGGAVNAVKAVLPRMEERGYGKIVNIGTVRNFILRSAIGGAQNLVYDPVVTYYDYTSTKAALVGLTRNLAKELGPKGIRANLVAGGLLERTDASSLTTPEVFGFVADGTPLRRTTTVADFAEACVYFAASASDPASVLGQRATSSIFVRAHSQRRRRCLRGARSAPPLPLLVLGMGPSPAGVVQYAGALCRAAPSRDSSVDLELSSRIQRKDQINGSTPLPACPALTASTLLNHQLK</sequence>
<dbReference type="InterPro" id="IPR002347">
    <property type="entry name" value="SDR_fam"/>
</dbReference>
<dbReference type="OrthoDB" id="1393670at2759"/>
<dbReference type="eggNOG" id="KOG0725">
    <property type="taxonomic scope" value="Eukaryota"/>
</dbReference>
<gene>
    <name evidence="4" type="ORF">THAOC_11373</name>
</gene>
<protein>
    <submittedName>
        <fullName evidence="4">Uncharacterized protein</fullName>
    </submittedName>
</protein>
<organism evidence="4 5">
    <name type="scientific">Thalassiosira oceanica</name>
    <name type="common">Marine diatom</name>
    <dbReference type="NCBI Taxonomy" id="159749"/>
    <lineage>
        <taxon>Eukaryota</taxon>
        <taxon>Sar</taxon>
        <taxon>Stramenopiles</taxon>
        <taxon>Ochrophyta</taxon>
        <taxon>Bacillariophyta</taxon>
        <taxon>Coscinodiscophyceae</taxon>
        <taxon>Thalassiosirophycidae</taxon>
        <taxon>Thalassiosirales</taxon>
        <taxon>Thalassiosiraceae</taxon>
        <taxon>Thalassiosira</taxon>
    </lineage>
</organism>
<dbReference type="SUPFAM" id="SSF51735">
    <property type="entry name" value="NAD(P)-binding Rossmann-fold domains"/>
    <property type="match status" value="1"/>
</dbReference>
<evidence type="ECO:0000313" key="4">
    <source>
        <dbReference type="EMBL" id="EJK67573.1"/>
    </source>
</evidence>
<proteinExistence type="inferred from homology"/>
<evidence type="ECO:0000256" key="3">
    <source>
        <dbReference type="RuleBase" id="RU000363"/>
    </source>
</evidence>
<comment type="similarity">
    <text evidence="1 3">Belongs to the short-chain dehydrogenases/reductases (SDR) family.</text>
</comment>
<dbReference type="InterPro" id="IPR036291">
    <property type="entry name" value="NAD(P)-bd_dom_sf"/>
</dbReference>
<evidence type="ECO:0000256" key="1">
    <source>
        <dbReference type="ARBA" id="ARBA00006484"/>
    </source>
</evidence>
<dbReference type="GO" id="GO:0016614">
    <property type="term" value="F:oxidoreductase activity, acting on CH-OH group of donors"/>
    <property type="evidence" value="ECO:0007669"/>
    <property type="project" value="UniProtKB-ARBA"/>
</dbReference>